<dbReference type="EMBL" id="UINC01000823">
    <property type="protein sequence ID" value="SUZ61751.1"/>
    <property type="molecule type" value="Genomic_DNA"/>
</dbReference>
<accession>A0A381P4A5</accession>
<keyword evidence="1" id="KW-1133">Transmembrane helix</keyword>
<protein>
    <submittedName>
        <fullName evidence="2">Uncharacterized protein</fullName>
    </submittedName>
</protein>
<evidence type="ECO:0000313" key="2">
    <source>
        <dbReference type="EMBL" id="SUZ61751.1"/>
    </source>
</evidence>
<sequence length="194" mass="22574">FIIIRFDVVSKEPSFIYSEKVSPEQKQKEKFISIDDDLLSQFLPRASKKIKDKQEGKLSKLNASTYSSTVTQKEDLVIEKEDKNKIEHVGRRVVPLLDQIKKVIFVFGMIFLVIFSFKKYLLKNTPRVRGDNEKKISPDHSEGKRNKALSVASKVARQFFSYLSRISKPKEAQSVEETKKQILQKIRKLKKARR</sequence>
<feature type="non-terminal residue" evidence="2">
    <location>
        <position position="1"/>
    </location>
</feature>
<proteinExistence type="predicted"/>
<name>A0A381P4A5_9ZZZZ</name>
<organism evidence="2">
    <name type="scientific">marine metagenome</name>
    <dbReference type="NCBI Taxonomy" id="408172"/>
    <lineage>
        <taxon>unclassified sequences</taxon>
        <taxon>metagenomes</taxon>
        <taxon>ecological metagenomes</taxon>
    </lineage>
</organism>
<feature type="transmembrane region" description="Helical" evidence="1">
    <location>
        <begin position="103"/>
        <end position="121"/>
    </location>
</feature>
<evidence type="ECO:0000256" key="1">
    <source>
        <dbReference type="SAM" id="Phobius"/>
    </source>
</evidence>
<reference evidence="2" key="1">
    <citation type="submission" date="2018-05" db="EMBL/GenBank/DDBJ databases">
        <authorList>
            <person name="Lanie J.A."/>
            <person name="Ng W.-L."/>
            <person name="Kazmierczak K.M."/>
            <person name="Andrzejewski T.M."/>
            <person name="Davidsen T.M."/>
            <person name="Wayne K.J."/>
            <person name="Tettelin H."/>
            <person name="Glass J.I."/>
            <person name="Rusch D."/>
            <person name="Podicherti R."/>
            <person name="Tsui H.-C.T."/>
            <person name="Winkler M.E."/>
        </authorList>
    </citation>
    <scope>NUCLEOTIDE SEQUENCE</scope>
</reference>
<gene>
    <name evidence="2" type="ORF">METZ01_LOCUS14605</name>
</gene>
<keyword evidence="1" id="KW-0472">Membrane</keyword>
<dbReference type="AlphaFoldDB" id="A0A381P4A5"/>
<keyword evidence="1" id="KW-0812">Transmembrane</keyword>